<accession>A0A150XHR4</accession>
<dbReference type="InterPro" id="IPR001179">
    <property type="entry name" value="PPIase_FKBP_dom"/>
</dbReference>
<keyword evidence="7" id="KW-1185">Reference proteome</keyword>
<dbReference type="SUPFAM" id="SSF54534">
    <property type="entry name" value="FKBP-like"/>
    <property type="match status" value="1"/>
</dbReference>
<organism evidence="6 7">
    <name type="scientific">Roseivirga spongicola</name>
    <dbReference type="NCBI Taxonomy" id="333140"/>
    <lineage>
        <taxon>Bacteria</taxon>
        <taxon>Pseudomonadati</taxon>
        <taxon>Bacteroidota</taxon>
        <taxon>Cytophagia</taxon>
        <taxon>Cytophagales</taxon>
        <taxon>Roseivirgaceae</taxon>
        <taxon>Roseivirga</taxon>
    </lineage>
</organism>
<evidence type="ECO:0000256" key="3">
    <source>
        <dbReference type="PROSITE-ProRule" id="PRU00277"/>
    </source>
</evidence>
<name>A0A150XHR4_9BACT</name>
<comment type="caution">
    <text evidence="6">The sequence shown here is derived from an EMBL/GenBank/DDBJ whole genome shotgun (WGS) entry which is preliminary data.</text>
</comment>
<evidence type="ECO:0000259" key="5">
    <source>
        <dbReference type="PROSITE" id="PS50059"/>
    </source>
</evidence>
<protein>
    <recommendedName>
        <fullName evidence="4">Peptidyl-prolyl cis-trans isomerase</fullName>
        <ecNumber evidence="4">5.2.1.8</ecNumber>
    </recommendedName>
</protein>
<keyword evidence="3 4" id="KW-0413">Isomerase</keyword>
<dbReference type="Proteomes" id="UP000075606">
    <property type="component" value="Unassembled WGS sequence"/>
</dbReference>
<gene>
    <name evidence="6" type="ORF">AWW68_05630</name>
</gene>
<dbReference type="STRING" id="333140.AWW68_05630"/>
<evidence type="ECO:0000313" key="6">
    <source>
        <dbReference type="EMBL" id="KYG78246.1"/>
    </source>
</evidence>
<dbReference type="PROSITE" id="PS50059">
    <property type="entry name" value="FKBP_PPIASE"/>
    <property type="match status" value="1"/>
</dbReference>
<dbReference type="Gene3D" id="3.10.50.40">
    <property type="match status" value="1"/>
</dbReference>
<dbReference type="EMBL" id="LRPC01000001">
    <property type="protein sequence ID" value="KYG78246.1"/>
    <property type="molecule type" value="Genomic_DNA"/>
</dbReference>
<dbReference type="AlphaFoldDB" id="A0A150XHR4"/>
<proteinExistence type="inferred from homology"/>
<comment type="similarity">
    <text evidence="4">Belongs to the FKBP-type PPIase family.</text>
</comment>
<dbReference type="EC" id="5.2.1.8" evidence="4"/>
<comment type="catalytic activity">
    <reaction evidence="1 3 4">
        <text>[protein]-peptidylproline (omega=180) = [protein]-peptidylproline (omega=0)</text>
        <dbReference type="Rhea" id="RHEA:16237"/>
        <dbReference type="Rhea" id="RHEA-COMP:10747"/>
        <dbReference type="Rhea" id="RHEA-COMP:10748"/>
        <dbReference type="ChEBI" id="CHEBI:83833"/>
        <dbReference type="ChEBI" id="CHEBI:83834"/>
        <dbReference type="EC" id="5.2.1.8"/>
    </reaction>
</comment>
<evidence type="ECO:0000256" key="4">
    <source>
        <dbReference type="RuleBase" id="RU003915"/>
    </source>
</evidence>
<evidence type="ECO:0000256" key="1">
    <source>
        <dbReference type="ARBA" id="ARBA00000971"/>
    </source>
</evidence>
<reference evidence="6 7" key="1">
    <citation type="submission" date="2016-01" db="EMBL/GenBank/DDBJ databases">
        <title>Genome sequencing of Roseivirga spongicola UST030701-084.</title>
        <authorList>
            <person name="Selvaratnam C."/>
            <person name="Thevarajoo S."/>
            <person name="Goh K.M."/>
            <person name="Ee R."/>
            <person name="Chan K.-G."/>
            <person name="Chong C.S."/>
        </authorList>
    </citation>
    <scope>NUCLEOTIDE SEQUENCE [LARGE SCALE GENOMIC DNA]</scope>
    <source>
        <strain evidence="6 7">UST030701-084</strain>
    </source>
</reference>
<sequence length="205" mass="24007">MIICLIPTLSFGQKVVERYENGQKKYQGRTKDNVNIGTHTYWHEKGEKCKEEKYNDLGALLRLREWDESGELTKDERPEEALEILRREQFQNMRWIAKDGISFHKLRGKNDLQQKTDHQRLVIHYATYLENGKEIDNTFRKKVPLPVDMMARSLIEGFIRGLSYFELKDNGYIKVPYDLAYGKDGATGVPGYSTIYFHVLVLRAE</sequence>
<keyword evidence="2 3" id="KW-0697">Rotamase</keyword>
<evidence type="ECO:0000256" key="2">
    <source>
        <dbReference type="ARBA" id="ARBA00023110"/>
    </source>
</evidence>
<dbReference type="InterPro" id="IPR046357">
    <property type="entry name" value="PPIase_dom_sf"/>
</dbReference>
<dbReference type="GO" id="GO:0003755">
    <property type="term" value="F:peptidyl-prolyl cis-trans isomerase activity"/>
    <property type="evidence" value="ECO:0007669"/>
    <property type="project" value="UniProtKB-UniRule"/>
</dbReference>
<dbReference type="Pfam" id="PF00254">
    <property type="entry name" value="FKBP_C"/>
    <property type="match status" value="1"/>
</dbReference>
<evidence type="ECO:0000313" key="7">
    <source>
        <dbReference type="Proteomes" id="UP000075606"/>
    </source>
</evidence>
<feature type="domain" description="PPIase FKBP-type" evidence="5">
    <location>
        <begin position="118"/>
        <end position="205"/>
    </location>
</feature>